<accession>A0A8D5FYL0</accession>
<dbReference type="GO" id="GO:0005737">
    <property type="term" value="C:cytoplasm"/>
    <property type="evidence" value="ECO:0007669"/>
    <property type="project" value="TreeGrafter"/>
</dbReference>
<dbReference type="Proteomes" id="UP000826725">
    <property type="component" value="Chromosome"/>
</dbReference>
<comment type="catalytic activity">
    <reaction evidence="5">
        <text>L-arginine + H2O = urea + L-ornithine</text>
        <dbReference type="Rhea" id="RHEA:20569"/>
        <dbReference type="ChEBI" id="CHEBI:15377"/>
        <dbReference type="ChEBI" id="CHEBI:16199"/>
        <dbReference type="ChEBI" id="CHEBI:32682"/>
        <dbReference type="ChEBI" id="CHEBI:46911"/>
        <dbReference type="EC" id="3.5.3.1"/>
    </reaction>
</comment>
<dbReference type="PROSITE" id="PS51409">
    <property type="entry name" value="ARGINASE_2"/>
    <property type="match status" value="1"/>
</dbReference>
<evidence type="ECO:0000256" key="5">
    <source>
        <dbReference type="ARBA" id="ARBA00047391"/>
    </source>
</evidence>
<keyword evidence="2" id="KW-0479">Metal-binding</keyword>
<dbReference type="PANTHER" id="PTHR43782:SF3">
    <property type="entry name" value="ARGINASE"/>
    <property type="match status" value="1"/>
</dbReference>
<sequence length="183" mass="19939">MGLIWIDAHGDFNTPETSASQNVHGMALAVLLGLGPEELVDIGRKGPKVKADNVALIGLRDLDQEEKGLIRKSGCTVFTMRDVDEIGIRAVLMRTLKKFQNLNKIHISLDLDVMDPLDAPGVGTPSQGGLTYREGQLIMEILADTGKLHSVDIMEINPILDIQNRTAQMAVNLVTSLFGKKII</sequence>
<dbReference type="InterPro" id="IPR006035">
    <property type="entry name" value="Ureohydrolase"/>
</dbReference>
<evidence type="ECO:0000256" key="2">
    <source>
        <dbReference type="ARBA" id="ARBA00022723"/>
    </source>
</evidence>
<gene>
    <name evidence="8" type="ORF">DGMP_30350</name>
</gene>
<keyword evidence="3 7" id="KW-0378">Hydrolase</keyword>
<evidence type="ECO:0000256" key="3">
    <source>
        <dbReference type="ARBA" id="ARBA00022801"/>
    </source>
</evidence>
<dbReference type="KEGG" id="dbk:DGMP_30350"/>
<keyword evidence="9" id="KW-1185">Reference proteome</keyword>
<proteinExistence type="inferred from homology"/>
<comment type="similarity">
    <text evidence="6 7">Belongs to the arginase family.</text>
</comment>
<dbReference type="InterPro" id="IPR020855">
    <property type="entry name" value="Ureohydrolase_Mn_BS"/>
</dbReference>
<evidence type="ECO:0000256" key="1">
    <source>
        <dbReference type="ARBA" id="ARBA00018123"/>
    </source>
</evidence>
<dbReference type="PROSITE" id="PS01053">
    <property type="entry name" value="ARGINASE_1"/>
    <property type="match status" value="1"/>
</dbReference>
<name>A0A8D5FYL0_9BACT</name>
<dbReference type="EMBL" id="AP024086">
    <property type="protein sequence ID" value="BCL62342.1"/>
    <property type="molecule type" value="Genomic_DNA"/>
</dbReference>
<dbReference type="GO" id="GO:0004053">
    <property type="term" value="F:arginase activity"/>
    <property type="evidence" value="ECO:0007669"/>
    <property type="project" value="UniProtKB-EC"/>
</dbReference>
<dbReference type="GO" id="GO:0030145">
    <property type="term" value="F:manganese ion binding"/>
    <property type="evidence" value="ECO:0007669"/>
    <property type="project" value="TreeGrafter"/>
</dbReference>
<organism evidence="8 9">
    <name type="scientific">Desulfomarina profundi</name>
    <dbReference type="NCBI Taxonomy" id="2772557"/>
    <lineage>
        <taxon>Bacteria</taxon>
        <taxon>Pseudomonadati</taxon>
        <taxon>Thermodesulfobacteriota</taxon>
        <taxon>Desulfobulbia</taxon>
        <taxon>Desulfobulbales</taxon>
        <taxon>Desulfobulbaceae</taxon>
        <taxon>Desulfomarina</taxon>
    </lineage>
</organism>
<reference evidence="8" key="1">
    <citation type="submission" date="2020-09" db="EMBL/GenBank/DDBJ databases">
        <title>Desulfogranum mesoprofundum gen. nov., sp. nov., a novel mesophilic, sulfate-reducing chemolithoautotroph isolated from a deep-sea hydrothermal vent chimney in the Suiyo Seamount.</title>
        <authorList>
            <person name="Hashimoto Y."/>
            <person name="Nakagawa S."/>
        </authorList>
    </citation>
    <scope>NUCLEOTIDE SEQUENCE</scope>
    <source>
        <strain evidence="8">KT2</strain>
    </source>
</reference>
<dbReference type="GO" id="GO:0006525">
    <property type="term" value="P:arginine metabolic process"/>
    <property type="evidence" value="ECO:0007669"/>
    <property type="project" value="InterPro"/>
</dbReference>
<protein>
    <recommendedName>
        <fullName evidence="1">Arginase</fullName>
    </recommendedName>
</protein>
<keyword evidence="4" id="KW-0464">Manganese</keyword>
<evidence type="ECO:0000313" key="8">
    <source>
        <dbReference type="EMBL" id="BCL62342.1"/>
    </source>
</evidence>
<evidence type="ECO:0000256" key="4">
    <source>
        <dbReference type="ARBA" id="ARBA00023211"/>
    </source>
</evidence>
<evidence type="ECO:0000313" key="9">
    <source>
        <dbReference type="Proteomes" id="UP000826725"/>
    </source>
</evidence>
<dbReference type="Pfam" id="PF00491">
    <property type="entry name" value="Arginase"/>
    <property type="match status" value="1"/>
</dbReference>
<evidence type="ECO:0000256" key="6">
    <source>
        <dbReference type="PROSITE-ProRule" id="PRU00742"/>
    </source>
</evidence>
<dbReference type="AlphaFoldDB" id="A0A8D5FYL0"/>
<dbReference type="PANTHER" id="PTHR43782">
    <property type="entry name" value="ARGINASE"/>
    <property type="match status" value="1"/>
</dbReference>
<evidence type="ECO:0000256" key="7">
    <source>
        <dbReference type="RuleBase" id="RU003684"/>
    </source>
</evidence>
<dbReference type="InterPro" id="IPR014033">
    <property type="entry name" value="Arginase"/>
</dbReference>
<dbReference type="CDD" id="cd09989">
    <property type="entry name" value="Arginase"/>
    <property type="match status" value="1"/>
</dbReference>